<dbReference type="EMBL" id="JAFIMR010000017">
    <property type="protein sequence ID" value="KAI1868364.1"/>
    <property type="molecule type" value="Genomic_DNA"/>
</dbReference>
<sequence>MRSLTPLVAAQRNLPLQKKNLKHRRTQPDPSAPWRCSIGGYITGDMQVCVFWGPKILYNRSRVPPPFSPYIDVAESQATTKTAESDLGYPVAYGDGEKLPGILPRSVSKEGHAFGWSGHKHPHD</sequence>
<keyword evidence="2" id="KW-1185">Reference proteome</keyword>
<name>A0A9Q0ANL6_9PEZI</name>
<proteinExistence type="predicted"/>
<dbReference type="Proteomes" id="UP000829685">
    <property type="component" value="Unassembled WGS sequence"/>
</dbReference>
<evidence type="ECO:0000313" key="2">
    <source>
        <dbReference type="Proteomes" id="UP000829685"/>
    </source>
</evidence>
<dbReference type="AlphaFoldDB" id="A0A9Q0ANL6"/>
<organism evidence="1 2">
    <name type="scientific">Neoarthrinium moseri</name>
    <dbReference type="NCBI Taxonomy" id="1658444"/>
    <lineage>
        <taxon>Eukaryota</taxon>
        <taxon>Fungi</taxon>
        <taxon>Dikarya</taxon>
        <taxon>Ascomycota</taxon>
        <taxon>Pezizomycotina</taxon>
        <taxon>Sordariomycetes</taxon>
        <taxon>Xylariomycetidae</taxon>
        <taxon>Amphisphaeriales</taxon>
        <taxon>Apiosporaceae</taxon>
        <taxon>Neoarthrinium</taxon>
    </lineage>
</organism>
<comment type="caution">
    <text evidence="1">The sequence shown here is derived from an EMBL/GenBank/DDBJ whole genome shotgun (WGS) entry which is preliminary data.</text>
</comment>
<protein>
    <submittedName>
        <fullName evidence="1">Uncharacterized protein</fullName>
    </submittedName>
</protein>
<reference evidence="1" key="1">
    <citation type="submission" date="2021-03" db="EMBL/GenBank/DDBJ databases">
        <title>Revisited historic fungal species revealed as producer of novel bioactive compounds through whole genome sequencing and comparative genomics.</title>
        <authorList>
            <person name="Vignolle G.A."/>
            <person name="Hochenegger N."/>
            <person name="Mach R.L."/>
            <person name="Mach-Aigner A.R."/>
            <person name="Javad Rahimi M."/>
            <person name="Salim K.A."/>
            <person name="Chan C.M."/>
            <person name="Lim L.B.L."/>
            <person name="Cai F."/>
            <person name="Druzhinina I.S."/>
            <person name="U'Ren J.M."/>
            <person name="Derntl C."/>
        </authorList>
    </citation>
    <scope>NUCLEOTIDE SEQUENCE</scope>
    <source>
        <strain evidence="1">TUCIM 5799</strain>
    </source>
</reference>
<evidence type="ECO:0000313" key="1">
    <source>
        <dbReference type="EMBL" id="KAI1868364.1"/>
    </source>
</evidence>
<accession>A0A9Q0ANL6</accession>
<gene>
    <name evidence="1" type="ORF">JX265_007187</name>
</gene>